<keyword evidence="1" id="KW-0413">Isomerase</keyword>
<accession>A0ABY6DZM5</accession>
<reference evidence="3" key="1">
    <citation type="submission" date="2022-10" db="EMBL/GenBank/DDBJ databases">
        <authorList>
            <person name="Mo P."/>
        </authorList>
    </citation>
    <scope>NUCLEOTIDE SEQUENCE</scope>
    <source>
        <strain evidence="3">HUAS 13-4</strain>
    </source>
</reference>
<gene>
    <name evidence="3" type="ORF">N8I84_14795</name>
</gene>
<feature type="domain" description="4-oxalocrotonate tautomerase-like" evidence="2">
    <location>
        <begin position="2"/>
        <end position="59"/>
    </location>
</feature>
<dbReference type="EMBL" id="CP106793">
    <property type="protein sequence ID" value="UXY19854.1"/>
    <property type="molecule type" value="Genomic_DNA"/>
</dbReference>
<proteinExistence type="predicted"/>
<dbReference type="InterPro" id="IPR014347">
    <property type="entry name" value="Tautomerase/MIF_sf"/>
</dbReference>
<name>A0ABY6DZM5_9ACTN</name>
<keyword evidence="4" id="KW-1185">Reference proteome</keyword>
<sequence>MPFIDVKLYEDRLDEQTEAALIARLTEAVGDVFGPGAAEQTWIAVQGVPRRRWGIGGKPGSADQ</sequence>
<protein>
    <submittedName>
        <fullName evidence="3">Tautomerase family protein</fullName>
    </submittedName>
</protein>
<dbReference type="Proteomes" id="UP001061298">
    <property type="component" value="Chromosome"/>
</dbReference>
<dbReference type="InterPro" id="IPR004370">
    <property type="entry name" value="4-OT-like_dom"/>
</dbReference>
<dbReference type="RefSeq" id="WP_263229971.1">
    <property type="nucleotide sequence ID" value="NZ_CP106793.1"/>
</dbReference>
<evidence type="ECO:0000313" key="4">
    <source>
        <dbReference type="Proteomes" id="UP001061298"/>
    </source>
</evidence>
<dbReference type="Gene3D" id="3.30.429.10">
    <property type="entry name" value="Macrophage Migration Inhibitory Factor"/>
    <property type="match status" value="1"/>
</dbReference>
<evidence type="ECO:0000256" key="1">
    <source>
        <dbReference type="ARBA" id="ARBA00023235"/>
    </source>
</evidence>
<evidence type="ECO:0000259" key="2">
    <source>
        <dbReference type="Pfam" id="PF01361"/>
    </source>
</evidence>
<evidence type="ECO:0000313" key="3">
    <source>
        <dbReference type="EMBL" id="UXY19854.1"/>
    </source>
</evidence>
<dbReference type="Pfam" id="PF01361">
    <property type="entry name" value="Tautomerase"/>
    <property type="match status" value="1"/>
</dbReference>
<dbReference type="SUPFAM" id="SSF55331">
    <property type="entry name" value="Tautomerase/MIF"/>
    <property type="match status" value="1"/>
</dbReference>
<organism evidence="3 4">
    <name type="scientific">Streptomyces cynarae</name>
    <dbReference type="NCBI Taxonomy" id="2981134"/>
    <lineage>
        <taxon>Bacteria</taxon>
        <taxon>Bacillati</taxon>
        <taxon>Actinomycetota</taxon>
        <taxon>Actinomycetes</taxon>
        <taxon>Kitasatosporales</taxon>
        <taxon>Streptomycetaceae</taxon>
        <taxon>Streptomyces</taxon>
    </lineage>
</organism>